<proteinExistence type="predicted"/>
<evidence type="ECO:0000256" key="1">
    <source>
        <dbReference type="ARBA" id="ARBA00004496"/>
    </source>
</evidence>
<evidence type="ECO:0000313" key="12">
    <source>
        <dbReference type="EMBL" id="MFC0274996.1"/>
    </source>
</evidence>
<keyword evidence="2" id="KW-0963">Cytoplasm</keyword>
<dbReference type="Proteomes" id="UP001589854">
    <property type="component" value="Unassembled WGS sequence"/>
</dbReference>
<keyword evidence="13" id="KW-1185">Reference proteome</keyword>
<keyword evidence="8" id="KW-0131">Cell cycle</keyword>
<evidence type="ECO:0000259" key="11">
    <source>
        <dbReference type="PROSITE" id="PS51900"/>
    </source>
</evidence>
<dbReference type="RefSeq" id="WP_378939766.1">
    <property type="nucleotide sequence ID" value="NZ_JBHLVO010000062.1"/>
</dbReference>
<dbReference type="PROSITE" id="PS51900">
    <property type="entry name" value="CB"/>
    <property type="match status" value="1"/>
</dbReference>
<name>A0ABV6GMS1_9BACI</name>
<organism evidence="12 13">
    <name type="scientific">Metabacillus herbersteinensis</name>
    <dbReference type="NCBI Taxonomy" id="283816"/>
    <lineage>
        <taxon>Bacteria</taxon>
        <taxon>Bacillati</taxon>
        <taxon>Bacillota</taxon>
        <taxon>Bacilli</taxon>
        <taxon>Bacillales</taxon>
        <taxon>Bacillaceae</taxon>
        <taxon>Metabacillus</taxon>
    </lineage>
</organism>
<dbReference type="InterPro" id="IPR013762">
    <property type="entry name" value="Integrase-like_cat_sf"/>
</dbReference>
<dbReference type="InterPro" id="IPR010998">
    <property type="entry name" value="Integrase_recombinase_N"/>
</dbReference>
<keyword evidence="5" id="KW-0229">DNA integration</keyword>
<dbReference type="InterPro" id="IPR011010">
    <property type="entry name" value="DNA_brk_join_enz"/>
</dbReference>
<accession>A0ABV6GMS1</accession>
<evidence type="ECO:0000256" key="7">
    <source>
        <dbReference type="ARBA" id="ARBA00023172"/>
    </source>
</evidence>
<dbReference type="InterPro" id="IPR044068">
    <property type="entry name" value="CB"/>
</dbReference>
<evidence type="ECO:0000256" key="9">
    <source>
        <dbReference type="PROSITE-ProRule" id="PRU01248"/>
    </source>
</evidence>
<gene>
    <name evidence="12" type="ORF">ACFFIX_27230</name>
</gene>
<dbReference type="Gene3D" id="1.10.150.130">
    <property type="match status" value="1"/>
</dbReference>
<sequence>MINIKNTGAENIIDKFSKWQKELGKADGTVKTYVGVLEKFQSWLTTKDITLDQISKNDVQLYMDYLEEQQKNAGTIEKYLAAISVFSRFLGRSQIILDIQRKEKMKESEIPNSLEESEEKQLLLEVKADGSLRNIAIVYTLLYTGIRISELCALNLDDIRMIDKKRTLLVKNNERVIPLSKEVSEHLKNYIDSINTNREALFVSSVNKRISTRAVQYMLQKYDVNPHKLRHTFCQKLINKGIDIHTVAKLAGHRDVNVTKRYASELELNLENAIDQAFS</sequence>
<evidence type="ECO:0000256" key="3">
    <source>
        <dbReference type="ARBA" id="ARBA00022618"/>
    </source>
</evidence>
<evidence type="ECO:0000256" key="8">
    <source>
        <dbReference type="ARBA" id="ARBA00023306"/>
    </source>
</evidence>
<dbReference type="Gene3D" id="1.10.443.10">
    <property type="entry name" value="Intergrase catalytic core"/>
    <property type="match status" value="1"/>
</dbReference>
<dbReference type="InterPro" id="IPR004107">
    <property type="entry name" value="Integrase_SAM-like_N"/>
</dbReference>
<dbReference type="PANTHER" id="PTHR30349">
    <property type="entry name" value="PHAGE INTEGRASE-RELATED"/>
    <property type="match status" value="1"/>
</dbReference>
<dbReference type="InterPro" id="IPR002104">
    <property type="entry name" value="Integrase_catalytic"/>
</dbReference>
<keyword evidence="3" id="KW-0132">Cell division</keyword>
<dbReference type="PANTHER" id="PTHR30349:SF77">
    <property type="entry name" value="TYROSINE RECOMBINASE XERC"/>
    <property type="match status" value="1"/>
</dbReference>
<protein>
    <submittedName>
        <fullName evidence="12">Tyrosine-type recombinase/integrase</fullName>
    </submittedName>
</protein>
<keyword evidence="7" id="KW-0233">DNA recombination</keyword>
<keyword evidence="4" id="KW-0159">Chromosome partition</keyword>
<dbReference type="PROSITE" id="PS51898">
    <property type="entry name" value="TYR_RECOMBINASE"/>
    <property type="match status" value="1"/>
</dbReference>
<feature type="domain" description="Tyr recombinase" evidence="10">
    <location>
        <begin position="109"/>
        <end position="275"/>
    </location>
</feature>
<evidence type="ECO:0000256" key="4">
    <source>
        <dbReference type="ARBA" id="ARBA00022829"/>
    </source>
</evidence>
<dbReference type="EMBL" id="JBHLVO010000062">
    <property type="protein sequence ID" value="MFC0274996.1"/>
    <property type="molecule type" value="Genomic_DNA"/>
</dbReference>
<comment type="caution">
    <text evidence="12">The sequence shown here is derived from an EMBL/GenBank/DDBJ whole genome shotgun (WGS) entry which is preliminary data.</text>
</comment>
<dbReference type="Pfam" id="PF00589">
    <property type="entry name" value="Phage_integrase"/>
    <property type="match status" value="1"/>
</dbReference>
<keyword evidence="6 9" id="KW-0238">DNA-binding</keyword>
<evidence type="ECO:0000256" key="5">
    <source>
        <dbReference type="ARBA" id="ARBA00022908"/>
    </source>
</evidence>
<evidence type="ECO:0000259" key="10">
    <source>
        <dbReference type="PROSITE" id="PS51898"/>
    </source>
</evidence>
<reference evidence="12 13" key="1">
    <citation type="submission" date="2024-09" db="EMBL/GenBank/DDBJ databases">
        <authorList>
            <person name="Sun Q."/>
            <person name="Mori K."/>
        </authorList>
    </citation>
    <scope>NUCLEOTIDE SEQUENCE [LARGE SCALE GENOMIC DNA]</scope>
    <source>
        <strain evidence="12 13">CCM 7228</strain>
    </source>
</reference>
<comment type="subcellular location">
    <subcellularLocation>
        <location evidence="1">Cytoplasm</location>
    </subcellularLocation>
</comment>
<dbReference type="InterPro" id="IPR050090">
    <property type="entry name" value="Tyrosine_recombinase_XerCD"/>
</dbReference>
<evidence type="ECO:0000313" key="13">
    <source>
        <dbReference type="Proteomes" id="UP001589854"/>
    </source>
</evidence>
<evidence type="ECO:0000256" key="2">
    <source>
        <dbReference type="ARBA" id="ARBA00022490"/>
    </source>
</evidence>
<evidence type="ECO:0000256" key="6">
    <source>
        <dbReference type="ARBA" id="ARBA00023125"/>
    </source>
</evidence>
<dbReference type="SUPFAM" id="SSF56349">
    <property type="entry name" value="DNA breaking-rejoining enzymes"/>
    <property type="match status" value="1"/>
</dbReference>
<dbReference type="Pfam" id="PF02899">
    <property type="entry name" value="Phage_int_SAM_1"/>
    <property type="match status" value="1"/>
</dbReference>
<feature type="domain" description="Core-binding (CB)" evidence="11">
    <location>
        <begin position="7"/>
        <end position="91"/>
    </location>
</feature>